<feature type="domain" description="Angiomotin C-terminal" evidence="8">
    <location>
        <begin position="546"/>
        <end position="730"/>
    </location>
</feature>
<feature type="compositionally biased region" description="Polar residues" evidence="7">
    <location>
        <begin position="1091"/>
        <end position="1117"/>
    </location>
</feature>
<feature type="region of interest" description="Disordered" evidence="7">
    <location>
        <begin position="1"/>
        <end position="139"/>
    </location>
</feature>
<comment type="subcellular location">
    <subcellularLocation>
        <location evidence="1">Cell junction</location>
    </subcellularLocation>
</comment>
<feature type="region of interest" description="Disordered" evidence="7">
    <location>
        <begin position="271"/>
        <end position="307"/>
    </location>
</feature>
<dbReference type="Proteomes" id="UP001219518">
    <property type="component" value="Unassembled WGS sequence"/>
</dbReference>
<feature type="compositionally biased region" description="Low complexity" evidence="7">
    <location>
        <begin position="908"/>
        <end position="918"/>
    </location>
</feature>
<feature type="compositionally biased region" description="Polar residues" evidence="7">
    <location>
        <begin position="1"/>
        <end position="18"/>
    </location>
</feature>
<accession>A0AAE1LK48</accession>
<dbReference type="PANTHER" id="PTHR14826">
    <property type="entry name" value="ANGIOMOTIN"/>
    <property type="match status" value="1"/>
</dbReference>
<evidence type="ECO:0000256" key="3">
    <source>
        <dbReference type="ARBA" id="ARBA00022553"/>
    </source>
</evidence>
<feature type="compositionally biased region" description="Low complexity" evidence="7">
    <location>
        <begin position="179"/>
        <end position="194"/>
    </location>
</feature>
<dbReference type="AlphaFoldDB" id="A0AAE1LK48"/>
<feature type="compositionally biased region" description="Basic and acidic residues" evidence="7">
    <location>
        <begin position="932"/>
        <end position="946"/>
    </location>
</feature>
<feature type="compositionally biased region" description="Polar residues" evidence="7">
    <location>
        <begin position="1124"/>
        <end position="1134"/>
    </location>
</feature>
<evidence type="ECO:0000256" key="7">
    <source>
        <dbReference type="SAM" id="MobiDB-lite"/>
    </source>
</evidence>
<dbReference type="EMBL" id="JAHWGI010001107">
    <property type="protein sequence ID" value="KAK3922683.1"/>
    <property type="molecule type" value="Genomic_DNA"/>
</dbReference>
<feature type="coiled-coil region" evidence="6">
    <location>
        <begin position="403"/>
        <end position="445"/>
    </location>
</feature>
<feature type="region of interest" description="Disordered" evidence="7">
    <location>
        <begin position="718"/>
        <end position="749"/>
    </location>
</feature>
<reference evidence="9" key="1">
    <citation type="submission" date="2021-07" db="EMBL/GenBank/DDBJ databases">
        <authorList>
            <person name="Catto M.A."/>
            <person name="Jacobson A."/>
            <person name="Kennedy G."/>
            <person name="Labadie P."/>
            <person name="Hunt B.G."/>
            <person name="Srinivasan R."/>
        </authorList>
    </citation>
    <scope>NUCLEOTIDE SEQUENCE</scope>
    <source>
        <strain evidence="9">PL_HMW_Pooled</strain>
        <tissue evidence="9">Head</tissue>
    </source>
</reference>
<feature type="compositionally biased region" description="Low complexity" evidence="7">
    <location>
        <begin position="87"/>
        <end position="102"/>
    </location>
</feature>
<feature type="coiled-coil region" evidence="6">
    <location>
        <begin position="484"/>
        <end position="546"/>
    </location>
</feature>
<keyword evidence="4" id="KW-0965">Cell junction</keyword>
<organism evidence="9 10">
    <name type="scientific">Frankliniella fusca</name>
    <dbReference type="NCBI Taxonomy" id="407009"/>
    <lineage>
        <taxon>Eukaryota</taxon>
        <taxon>Metazoa</taxon>
        <taxon>Ecdysozoa</taxon>
        <taxon>Arthropoda</taxon>
        <taxon>Hexapoda</taxon>
        <taxon>Insecta</taxon>
        <taxon>Pterygota</taxon>
        <taxon>Neoptera</taxon>
        <taxon>Paraneoptera</taxon>
        <taxon>Thysanoptera</taxon>
        <taxon>Terebrantia</taxon>
        <taxon>Thripoidea</taxon>
        <taxon>Thripidae</taxon>
        <taxon>Frankliniella</taxon>
    </lineage>
</organism>
<sequence>MSSLQSNRHIPFTNSAQRQQQAHLLHSQPQQQLAQQQPLGAGGFPQSLSGSETDISTSNENLSHEERYVIRHTARQEPQGQENMAMLSSSQSSPNSNRSSLSAKLEGAGMAGGNGSGSNRSSLNRPDNSSNRSSLDVSSSSYNTLIIHGTLDDSWSGRLSGIRDIQDQNGYGSYGSGGHQESSSPSSGSGNASSKDLDRDRDRSAQWYGPSLREIIDIPDDFLSQSQVLKHLAKEVKVYRSTAGNVISRQSPDTNQRTHQGPTEPMKRLSLEHRGSNAPNPITSNVGASSTKDETSGASQYTEWPVPPLPKHLKNGGIYPLERMVLSRSQPDLSRIGEGKLLSAADIVGLANNRLAARDEERTAPVEMVDMLIHENNFLRHELNECSQKVARSIKLEQEIQKVHRAQEELVASCERRERLERVARARLQSDCRRIQEVNRALREQLEMVTASRNMSGSSGSVQSDQTANVEALKRDVGKREVLIAQLITQNKELSAAKERQEIELAAQRVTLQEQRTHINILDTALQNAQSNVVRLEEECRKKQLYVERVAQLQRVLSSLQLASDRREQGERKLRMQLERELRNERARAAGAVTTEELGASGSETAAELKRKLREREGKIMLLEGEVAKWEQRYLEESSMRQAAIDAASLPKDAKIAALEKTSQETEKLIAEARTEKIRHMDEVHAAQKRVTDLESRLKDLESKLAERDAMIRVLQKHTCKDSKASTSTSYPSISLGRSPHHTPHPSLNAELGVLGCSVSREELGPVYSSSSPAFNSSNQSYSSSVGDGGYHHSASGSYSKFGASQSFDQTKKSLDDELKELDSQLDCQLDSKMLSKRGLCCFPGFSNPSSASRKGKVPQPLLASVGVWQGLVAQSRYEAARPEEMLLLEKQGLSSQQQRMADSLDVRSQSRSGSLPPSSLPRPRRSHGSRRLGEYGRLSDGESTRKTSTNSSLDGLADTGKGRDSLPPMPRKLGEYGRLSDSEPSRKMSSNSTDSCKVQESSNRSFLPPPRKLSDYGKLSTNSSSDGSVDITAKTRDSPARFLPTPRKLSDSSRSSDPERKLRGGISSEGGIRDSGTSEDSAGSKLRLIPTSTGRVLNSKRASSLQRETPKPSHQSDAGLRSLPTSSKYRVQF</sequence>
<dbReference type="GO" id="GO:0005923">
    <property type="term" value="C:bicellular tight junction"/>
    <property type="evidence" value="ECO:0007669"/>
    <property type="project" value="TreeGrafter"/>
</dbReference>
<dbReference type="GO" id="GO:0005886">
    <property type="term" value="C:plasma membrane"/>
    <property type="evidence" value="ECO:0007669"/>
    <property type="project" value="TreeGrafter"/>
</dbReference>
<dbReference type="Pfam" id="PF12240">
    <property type="entry name" value="Angiomotin_C"/>
    <property type="match status" value="1"/>
</dbReference>
<proteinExistence type="inferred from homology"/>
<evidence type="ECO:0000256" key="4">
    <source>
        <dbReference type="ARBA" id="ARBA00022949"/>
    </source>
</evidence>
<dbReference type="GO" id="GO:0030036">
    <property type="term" value="P:actin cytoskeleton organization"/>
    <property type="evidence" value="ECO:0007669"/>
    <property type="project" value="TreeGrafter"/>
</dbReference>
<keyword evidence="3" id="KW-0597">Phosphoprotein</keyword>
<dbReference type="GO" id="GO:0030334">
    <property type="term" value="P:regulation of cell migration"/>
    <property type="evidence" value="ECO:0007669"/>
    <property type="project" value="TreeGrafter"/>
</dbReference>
<feature type="compositionally biased region" description="Polar residues" evidence="7">
    <location>
        <begin position="277"/>
        <end position="302"/>
    </location>
</feature>
<evidence type="ECO:0000313" key="10">
    <source>
        <dbReference type="Proteomes" id="UP001219518"/>
    </source>
</evidence>
<feature type="compositionally biased region" description="Basic and acidic residues" evidence="7">
    <location>
        <begin position="1049"/>
        <end position="1063"/>
    </location>
</feature>
<feature type="compositionally biased region" description="Low complexity" evidence="7">
    <location>
        <begin position="769"/>
        <end position="785"/>
    </location>
</feature>
<reference evidence="9" key="2">
    <citation type="journal article" date="2023" name="BMC Genomics">
        <title>Pest status, molecular evolution, and epigenetic factors derived from the genome assembly of Frankliniella fusca, a thysanopteran phytovirus vector.</title>
        <authorList>
            <person name="Catto M.A."/>
            <person name="Labadie P.E."/>
            <person name="Jacobson A.L."/>
            <person name="Kennedy G.G."/>
            <person name="Srinivasan R."/>
            <person name="Hunt B.G."/>
        </authorList>
    </citation>
    <scope>NUCLEOTIDE SEQUENCE</scope>
    <source>
        <strain evidence="9">PL_HMW_Pooled</strain>
    </source>
</reference>
<feature type="compositionally biased region" description="Low complexity" evidence="7">
    <location>
        <begin position="19"/>
        <end position="39"/>
    </location>
</feature>
<evidence type="ECO:0000259" key="8">
    <source>
        <dbReference type="Pfam" id="PF12240"/>
    </source>
</evidence>
<evidence type="ECO:0000256" key="1">
    <source>
        <dbReference type="ARBA" id="ARBA00004282"/>
    </source>
</evidence>
<dbReference type="InterPro" id="IPR051747">
    <property type="entry name" value="Angiomotin-like"/>
</dbReference>
<evidence type="ECO:0000313" key="9">
    <source>
        <dbReference type="EMBL" id="KAK3922683.1"/>
    </source>
</evidence>
<evidence type="ECO:0000256" key="2">
    <source>
        <dbReference type="ARBA" id="ARBA00010300"/>
    </source>
</evidence>
<feature type="compositionally biased region" description="Low complexity" evidence="7">
    <location>
        <begin position="117"/>
        <end position="139"/>
    </location>
</feature>
<dbReference type="InterPro" id="IPR009114">
    <property type="entry name" value="Angiomotin"/>
</dbReference>
<dbReference type="GO" id="GO:0031410">
    <property type="term" value="C:cytoplasmic vesicle"/>
    <property type="evidence" value="ECO:0007669"/>
    <property type="project" value="TreeGrafter"/>
</dbReference>
<dbReference type="PRINTS" id="PR01807">
    <property type="entry name" value="ANGIOMOTIN"/>
</dbReference>
<comment type="caution">
    <text evidence="9">The sequence shown here is derived from an EMBL/GenBank/DDBJ whole genome shotgun (WGS) entry which is preliminary data.</text>
</comment>
<feature type="coiled-coil region" evidence="6">
    <location>
        <begin position="606"/>
        <end position="711"/>
    </location>
</feature>
<feature type="region of interest" description="Disordered" evidence="7">
    <location>
        <begin position="893"/>
        <end position="1134"/>
    </location>
</feature>
<dbReference type="InterPro" id="IPR024646">
    <property type="entry name" value="Angiomotin_C"/>
</dbReference>
<gene>
    <name evidence="9" type="ORF">KUF71_001479</name>
</gene>
<keyword evidence="5 6" id="KW-0175">Coiled coil</keyword>
<feature type="compositionally biased region" description="Polar residues" evidence="7">
    <location>
        <begin position="988"/>
        <end position="1006"/>
    </location>
</feature>
<keyword evidence="10" id="KW-1185">Reference proteome</keyword>
<feature type="compositionally biased region" description="Polar residues" evidence="7">
    <location>
        <begin position="47"/>
        <end position="61"/>
    </location>
</feature>
<feature type="region of interest" description="Disordered" evidence="7">
    <location>
        <begin position="768"/>
        <end position="790"/>
    </location>
</feature>
<feature type="region of interest" description="Disordered" evidence="7">
    <location>
        <begin position="166"/>
        <end position="201"/>
    </location>
</feature>
<evidence type="ECO:0000256" key="5">
    <source>
        <dbReference type="ARBA" id="ARBA00023054"/>
    </source>
</evidence>
<dbReference type="PANTHER" id="PTHR14826:SF14">
    <property type="entry name" value="ANGIOMOTIN_C DOMAIN-CONTAINING PROTEIN"/>
    <property type="match status" value="1"/>
</dbReference>
<protein>
    <submittedName>
        <fullName evidence="9">Angiomotin</fullName>
    </submittedName>
</protein>
<feature type="compositionally biased region" description="Basic and acidic residues" evidence="7">
    <location>
        <begin position="973"/>
        <end position="987"/>
    </location>
</feature>
<comment type="similarity">
    <text evidence="2">Belongs to the angiomotin family.</text>
</comment>
<name>A0AAE1LK48_9NEOP</name>
<evidence type="ECO:0000256" key="6">
    <source>
        <dbReference type="SAM" id="Coils"/>
    </source>
</evidence>